<dbReference type="InterPro" id="IPR050267">
    <property type="entry name" value="Anti-sigma-factor_SerPK"/>
</dbReference>
<proteinExistence type="predicted"/>
<dbReference type="Gene3D" id="3.30.565.10">
    <property type="entry name" value="Histidine kinase-like ATPase, C-terminal domain"/>
    <property type="match status" value="1"/>
</dbReference>
<feature type="compositionally biased region" description="Basic and acidic residues" evidence="1">
    <location>
        <begin position="8"/>
        <end position="17"/>
    </location>
</feature>
<name>A0AAT9HXW8_9ACTN</name>
<accession>A0AAT9HXW8</accession>
<evidence type="ECO:0000256" key="1">
    <source>
        <dbReference type="SAM" id="MobiDB-lite"/>
    </source>
</evidence>
<dbReference type="PANTHER" id="PTHR35526:SF3">
    <property type="entry name" value="ANTI-SIGMA-F FACTOR RSBW"/>
    <property type="match status" value="1"/>
</dbReference>
<evidence type="ECO:0008006" key="3">
    <source>
        <dbReference type="Google" id="ProtNLM"/>
    </source>
</evidence>
<reference evidence="2" key="2">
    <citation type="submission" date="2024-07" db="EMBL/GenBank/DDBJ databases">
        <title>Streptomyces haneummycinica sp. nov., a new antibiotic-producing actinobacterium isolated from marine sediment.</title>
        <authorList>
            <person name="Uemura M."/>
            <person name="Hamada M."/>
            <person name="Hirano S."/>
            <person name="Kobayashi K."/>
            <person name="Ohshiro T."/>
            <person name="Kobayashi T."/>
            <person name="Terahara T."/>
        </authorList>
    </citation>
    <scope>NUCLEOTIDE SEQUENCE</scope>
    <source>
        <strain evidence="2">KM77-8</strain>
    </source>
</reference>
<protein>
    <recommendedName>
        <fullName evidence="3">ATP-binding protein</fullName>
    </recommendedName>
</protein>
<feature type="region of interest" description="Disordered" evidence="1">
    <location>
        <begin position="1"/>
        <end position="20"/>
    </location>
</feature>
<dbReference type="EMBL" id="AP035768">
    <property type="protein sequence ID" value="BFO22421.1"/>
    <property type="molecule type" value="Genomic_DNA"/>
</dbReference>
<reference evidence="2" key="1">
    <citation type="submission" date="2024-06" db="EMBL/GenBank/DDBJ databases">
        <authorList>
            <consortium name="consrtm"/>
            <person name="Uemura M."/>
            <person name="Terahara T."/>
        </authorList>
    </citation>
    <scope>NUCLEOTIDE SEQUENCE</scope>
    <source>
        <strain evidence="2">KM77-8</strain>
    </source>
</reference>
<dbReference type="AlphaFoldDB" id="A0AAT9HXW8"/>
<gene>
    <name evidence="2" type="ORF">SHKM778_88090</name>
</gene>
<organism evidence="2">
    <name type="scientific">Streptomyces haneummycinicus</name>
    <dbReference type="NCBI Taxonomy" id="3074435"/>
    <lineage>
        <taxon>Bacteria</taxon>
        <taxon>Bacillati</taxon>
        <taxon>Actinomycetota</taxon>
        <taxon>Actinomycetes</taxon>
        <taxon>Kitasatosporales</taxon>
        <taxon>Streptomycetaceae</taxon>
        <taxon>Streptomyces</taxon>
    </lineage>
</organism>
<dbReference type="InterPro" id="IPR036890">
    <property type="entry name" value="HATPase_C_sf"/>
</dbReference>
<dbReference type="CDD" id="cd16936">
    <property type="entry name" value="HATPase_RsbW-like"/>
    <property type="match status" value="1"/>
</dbReference>
<sequence>MARTGTHIRVEVDDPDPHTLPVIRRAGAEDEQGRGMSLLDALVCRWGVEHGGEGKTVWCELDGT</sequence>
<evidence type="ECO:0000313" key="2">
    <source>
        <dbReference type="EMBL" id="BFO22421.1"/>
    </source>
</evidence>
<dbReference type="PANTHER" id="PTHR35526">
    <property type="entry name" value="ANTI-SIGMA-F FACTOR RSBW-RELATED"/>
    <property type="match status" value="1"/>
</dbReference>